<dbReference type="OrthoDB" id="9800421at2"/>
<dbReference type="InterPro" id="IPR008318">
    <property type="entry name" value="UCP030820"/>
</dbReference>
<proteinExistence type="predicted"/>
<sequence length="138" mass="15221">MTQIVTSAGFTPDKFADAPLVSLAEYQGTGALLMSLEDEISEVAGHFDTLNLIVVPFPKSADGRGFSIARSLRELGFSGYLRARGHVLVDQFRAALRCGFDDVEISGEQAQRNPEAQWRAVPFDQSYQTRITNRDARP</sequence>
<dbReference type="Proteomes" id="UP000199340">
    <property type="component" value="Unassembled WGS sequence"/>
</dbReference>
<name>A0A1G8TJF4_9RHOB</name>
<accession>A0A1G8TJF4</accession>
<organism evidence="1 2">
    <name type="scientific">Lutimaribacter saemankumensis</name>
    <dbReference type="NCBI Taxonomy" id="490829"/>
    <lineage>
        <taxon>Bacteria</taxon>
        <taxon>Pseudomonadati</taxon>
        <taxon>Pseudomonadota</taxon>
        <taxon>Alphaproteobacteria</taxon>
        <taxon>Rhodobacterales</taxon>
        <taxon>Roseobacteraceae</taxon>
        <taxon>Lutimaribacter</taxon>
    </lineage>
</organism>
<evidence type="ECO:0000313" key="1">
    <source>
        <dbReference type="EMBL" id="SDJ41025.1"/>
    </source>
</evidence>
<evidence type="ECO:0000313" key="2">
    <source>
        <dbReference type="Proteomes" id="UP000199340"/>
    </source>
</evidence>
<reference evidence="1 2" key="1">
    <citation type="submission" date="2016-10" db="EMBL/GenBank/DDBJ databases">
        <authorList>
            <person name="de Groot N.N."/>
        </authorList>
    </citation>
    <scope>NUCLEOTIDE SEQUENCE [LARGE SCALE GENOMIC DNA]</scope>
    <source>
        <strain evidence="1 2">DSM 28010</strain>
    </source>
</reference>
<dbReference type="STRING" id="490829.SAMN05421850_1236"/>
<keyword evidence="2" id="KW-1185">Reference proteome</keyword>
<dbReference type="Pfam" id="PF06073">
    <property type="entry name" value="DUF934"/>
    <property type="match status" value="1"/>
</dbReference>
<evidence type="ECO:0008006" key="3">
    <source>
        <dbReference type="Google" id="ProtNLM"/>
    </source>
</evidence>
<dbReference type="EMBL" id="FNEB01000023">
    <property type="protein sequence ID" value="SDJ41025.1"/>
    <property type="molecule type" value="Genomic_DNA"/>
</dbReference>
<dbReference type="AlphaFoldDB" id="A0A1G8TJF4"/>
<protein>
    <recommendedName>
        <fullName evidence="3">DUF934 domain-containing protein</fullName>
    </recommendedName>
</protein>
<gene>
    <name evidence="1" type="ORF">SAMN05421850_1236</name>
</gene>